<keyword evidence="2" id="KW-1185">Reference proteome</keyword>
<gene>
    <name evidence="1" type="ORF">SK803_24960</name>
</gene>
<name>A0ABU4T5Q3_9PSEU</name>
<reference evidence="1 2" key="2">
    <citation type="submission" date="2023-11" db="EMBL/GenBank/DDBJ databases">
        <authorList>
            <person name="Lara A.C."/>
            <person name="Chronakova A."/>
        </authorList>
    </citation>
    <scope>NUCLEOTIDE SEQUENCE [LARGE SCALE GENOMIC DNA]</scope>
    <source>
        <strain evidence="1 2">BCCO 10_0856</strain>
    </source>
</reference>
<comment type="caution">
    <text evidence="1">The sequence shown here is derived from an EMBL/GenBank/DDBJ whole genome shotgun (WGS) entry which is preliminary data.</text>
</comment>
<dbReference type="EMBL" id="JAXAVW010000021">
    <property type="protein sequence ID" value="MDX8033482.1"/>
    <property type="molecule type" value="Genomic_DNA"/>
</dbReference>
<protein>
    <submittedName>
        <fullName evidence="1">DUF4145 domain-containing protein</fullName>
    </submittedName>
</protein>
<evidence type="ECO:0000313" key="1">
    <source>
        <dbReference type="EMBL" id="MDX8033482.1"/>
    </source>
</evidence>
<dbReference type="RefSeq" id="WP_319968512.1">
    <property type="nucleotide sequence ID" value="NZ_JAXAVW010000021.1"/>
</dbReference>
<dbReference type="Proteomes" id="UP001285521">
    <property type="component" value="Unassembled WGS sequence"/>
</dbReference>
<proteinExistence type="predicted"/>
<accession>A0ABU4T5Q3</accession>
<evidence type="ECO:0000313" key="2">
    <source>
        <dbReference type="Proteomes" id="UP001285521"/>
    </source>
</evidence>
<organism evidence="1 2">
    <name type="scientific">Lentzea miocenica</name>
    <dbReference type="NCBI Taxonomy" id="3095431"/>
    <lineage>
        <taxon>Bacteria</taxon>
        <taxon>Bacillati</taxon>
        <taxon>Actinomycetota</taxon>
        <taxon>Actinomycetes</taxon>
        <taxon>Pseudonocardiales</taxon>
        <taxon>Pseudonocardiaceae</taxon>
        <taxon>Lentzea</taxon>
    </lineage>
</organism>
<reference evidence="1 2" key="1">
    <citation type="submission" date="2023-11" db="EMBL/GenBank/DDBJ databases">
        <title>Lentzea sokolovensis, sp. nov., Lentzea kristufkii, sp. nov., and Lentzea miocenensis, sp. nov., rare actinobacteria from Sokolov Coal Basin, Miocene lacustrine sediment, Czech Republic.</title>
        <authorList>
            <person name="Lara A."/>
            <person name="Kotroba L."/>
            <person name="Nouioui I."/>
            <person name="Neumann-Schaal M."/>
            <person name="Mast Y."/>
            <person name="Chronakova A."/>
        </authorList>
    </citation>
    <scope>NUCLEOTIDE SEQUENCE [LARGE SCALE GENOMIC DNA]</scope>
    <source>
        <strain evidence="1 2">BCCO 10_0856</strain>
    </source>
</reference>
<sequence length="240" mass="26114">MSMESTTAPERTAQVDKPAFHCPSCGVFAKQTWAALLKETRLGPGVPVEVERVPGKWLGRATLRIATCQHCGDHSIWRRDRMIFPVDTMGSSAHPDMPVEVRALYEEAAAVASKSLRAGTAFARVVVERLLRTVDPDAPSRATLEQRIDRVSCQVSSSLLKLLHIVRIAGNGAVHIDDSPDAIVITALDAEHGPELVEMLLDAANRLVDELITRPAAVDRHWSALPPSKAKGPQVQPTDN</sequence>